<dbReference type="Pfam" id="PF09656">
    <property type="entry name" value="PGPGW"/>
    <property type="match status" value="1"/>
</dbReference>
<protein>
    <recommendedName>
        <fullName evidence="4">TIGR02611 family protein</fullName>
    </recommendedName>
</protein>
<accession>A0ABP6AY71</accession>
<feature type="transmembrane region" description="Helical" evidence="1">
    <location>
        <begin position="52"/>
        <end position="74"/>
    </location>
</feature>
<proteinExistence type="predicted"/>
<sequence length="134" mass="14732">MTHSRLMRRLHATLDSIRARPTGRLALKVAIGGLGAAVFLLGLVLIPLPGPGWALVILGMAIWAVEFVWAKHLLGYTRRQVGRWTSWARAQTLPVRLLLGASGLLIVSVALVLSVRFSFGRNLVTEAWIYVTTH</sequence>
<dbReference type="EMBL" id="BAAARY010000014">
    <property type="protein sequence ID" value="GAA2528025.1"/>
    <property type="molecule type" value="Genomic_DNA"/>
</dbReference>
<name>A0ABP6AY71_9ACTN</name>
<dbReference type="Proteomes" id="UP001499978">
    <property type="component" value="Unassembled WGS sequence"/>
</dbReference>
<dbReference type="RefSeq" id="WP_344173255.1">
    <property type="nucleotide sequence ID" value="NZ_BAAARY010000014.1"/>
</dbReference>
<gene>
    <name evidence="2" type="ORF">GCM10010201_28640</name>
</gene>
<dbReference type="NCBIfam" id="TIGR02611">
    <property type="entry name" value="TIGR02611 family protein"/>
    <property type="match status" value="1"/>
</dbReference>
<keyword evidence="3" id="KW-1185">Reference proteome</keyword>
<feature type="transmembrane region" description="Helical" evidence="1">
    <location>
        <begin position="95"/>
        <end position="115"/>
    </location>
</feature>
<keyword evidence="1" id="KW-0812">Transmembrane</keyword>
<evidence type="ECO:0008006" key="4">
    <source>
        <dbReference type="Google" id="ProtNLM"/>
    </source>
</evidence>
<keyword evidence="1" id="KW-1133">Transmembrane helix</keyword>
<dbReference type="InterPro" id="IPR013434">
    <property type="entry name" value="CHP02611"/>
</dbReference>
<dbReference type="InterPro" id="IPR019099">
    <property type="entry name" value="Uncharacterised_PGPGW_TM"/>
</dbReference>
<feature type="transmembrane region" description="Helical" evidence="1">
    <location>
        <begin position="25"/>
        <end position="46"/>
    </location>
</feature>
<evidence type="ECO:0000313" key="3">
    <source>
        <dbReference type="Proteomes" id="UP001499978"/>
    </source>
</evidence>
<organism evidence="2 3">
    <name type="scientific">Pilimelia columellifera subsp. columellifera</name>
    <dbReference type="NCBI Taxonomy" id="706583"/>
    <lineage>
        <taxon>Bacteria</taxon>
        <taxon>Bacillati</taxon>
        <taxon>Actinomycetota</taxon>
        <taxon>Actinomycetes</taxon>
        <taxon>Micromonosporales</taxon>
        <taxon>Micromonosporaceae</taxon>
        <taxon>Pilimelia</taxon>
    </lineage>
</organism>
<reference evidence="3" key="1">
    <citation type="journal article" date="2019" name="Int. J. Syst. Evol. Microbiol.">
        <title>The Global Catalogue of Microorganisms (GCM) 10K type strain sequencing project: providing services to taxonomists for standard genome sequencing and annotation.</title>
        <authorList>
            <consortium name="The Broad Institute Genomics Platform"/>
            <consortium name="The Broad Institute Genome Sequencing Center for Infectious Disease"/>
            <person name="Wu L."/>
            <person name="Ma J."/>
        </authorList>
    </citation>
    <scope>NUCLEOTIDE SEQUENCE [LARGE SCALE GENOMIC DNA]</scope>
    <source>
        <strain evidence="3">JCM 3367</strain>
    </source>
</reference>
<evidence type="ECO:0000256" key="1">
    <source>
        <dbReference type="SAM" id="Phobius"/>
    </source>
</evidence>
<comment type="caution">
    <text evidence="2">The sequence shown here is derived from an EMBL/GenBank/DDBJ whole genome shotgun (WGS) entry which is preliminary data.</text>
</comment>
<keyword evidence="1" id="KW-0472">Membrane</keyword>
<evidence type="ECO:0000313" key="2">
    <source>
        <dbReference type="EMBL" id="GAA2528025.1"/>
    </source>
</evidence>